<organism evidence="1 2">
    <name type="scientific">Jaapia argillacea MUCL 33604</name>
    <dbReference type="NCBI Taxonomy" id="933084"/>
    <lineage>
        <taxon>Eukaryota</taxon>
        <taxon>Fungi</taxon>
        <taxon>Dikarya</taxon>
        <taxon>Basidiomycota</taxon>
        <taxon>Agaricomycotina</taxon>
        <taxon>Agaricomycetes</taxon>
        <taxon>Agaricomycetidae</taxon>
        <taxon>Jaapiales</taxon>
        <taxon>Jaapiaceae</taxon>
        <taxon>Jaapia</taxon>
    </lineage>
</organism>
<protein>
    <submittedName>
        <fullName evidence="1">Uncharacterized protein</fullName>
    </submittedName>
</protein>
<sequence>MPRLIGAGLGMAWYVATLRRMMEDQRGGGDLGGIEAAVKMWLWTIPSAKRSMDWRVWTRTLISLVVV</sequence>
<dbReference type="HOGENOM" id="CLU_2812735_0_0_1"/>
<dbReference type="EMBL" id="KL197734">
    <property type="protein sequence ID" value="KDQ53273.1"/>
    <property type="molecule type" value="Genomic_DNA"/>
</dbReference>
<reference evidence="2" key="1">
    <citation type="journal article" date="2014" name="Proc. Natl. Acad. Sci. U.S.A.">
        <title>Extensive sampling of basidiomycete genomes demonstrates inadequacy of the white-rot/brown-rot paradigm for wood decay fungi.</title>
        <authorList>
            <person name="Riley R."/>
            <person name="Salamov A.A."/>
            <person name="Brown D.W."/>
            <person name="Nagy L.G."/>
            <person name="Floudas D."/>
            <person name="Held B.W."/>
            <person name="Levasseur A."/>
            <person name="Lombard V."/>
            <person name="Morin E."/>
            <person name="Otillar R."/>
            <person name="Lindquist E.A."/>
            <person name="Sun H."/>
            <person name="LaButti K.M."/>
            <person name="Schmutz J."/>
            <person name="Jabbour D."/>
            <person name="Luo H."/>
            <person name="Baker S.E."/>
            <person name="Pisabarro A.G."/>
            <person name="Walton J.D."/>
            <person name="Blanchette R.A."/>
            <person name="Henrissat B."/>
            <person name="Martin F."/>
            <person name="Cullen D."/>
            <person name="Hibbett D.S."/>
            <person name="Grigoriev I.V."/>
        </authorList>
    </citation>
    <scope>NUCLEOTIDE SEQUENCE [LARGE SCALE GENOMIC DNA]</scope>
    <source>
        <strain evidence="2">MUCL 33604</strain>
    </source>
</reference>
<accession>A0A067PED4</accession>
<gene>
    <name evidence="1" type="ORF">JAAARDRAFT_430888</name>
</gene>
<evidence type="ECO:0000313" key="2">
    <source>
        <dbReference type="Proteomes" id="UP000027265"/>
    </source>
</evidence>
<evidence type="ECO:0000313" key="1">
    <source>
        <dbReference type="EMBL" id="KDQ53273.1"/>
    </source>
</evidence>
<dbReference type="InParanoid" id="A0A067PED4"/>
<proteinExistence type="predicted"/>
<dbReference type="Proteomes" id="UP000027265">
    <property type="component" value="Unassembled WGS sequence"/>
</dbReference>
<dbReference type="AlphaFoldDB" id="A0A067PED4"/>
<keyword evidence="2" id="KW-1185">Reference proteome</keyword>
<name>A0A067PED4_9AGAM</name>